<proteinExistence type="predicted"/>
<feature type="region of interest" description="Disordered" evidence="1">
    <location>
        <begin position="99"/>
        <end position="123"/>
    </location>
</feature>
<dbReference type="AlphaFoldDB" id="A0ABD3DVJ1"/>
<keyword evidence="3" id="KW-1185">Reference proteome</keyword>
<dbReference type="Proteomes" id="UP001632038">
    <property type="component" value="Unassembled WGS sequence"/>
</dbReference>
<evidence type="ECO:0000256" key="1">
    <source>
        <dbReference type="SAM" id="MobiDB-lite"/>
    </source>
</evidence>
<comment type="caution">
    <text evidence="2">The sequence shown here is derived from an EMBL/GenBank/DDBJ whole genome shotgun (WGS) entry which is preliminary data.</text>
</comment>
<gene>
    <name evidence="2" type="ORF">CASFOL_011463</name>
</gene>
<dbReference type="EMBL" id="JAVIJP010000013">
    <property type="protein sequence ID" value="KAL3646283.1"/>
    <property type="molecule type" value="Genomic_DNA"/>
</dbReference>
<name>A0ABD3DVJ1_9LAMI</name>
<accession>A0ABD3DVJ1</accession>
<evidence type="ECO:0000313" key="2">
    <source>
        <dbReference type="EMBL" id="KAL3646283.1"/>
    </source>
</evidence>
<organism evidence="2 3">
    <name type="scientific">Castilleja foliolosa</name>
    <dbReference type="NCBI Taxonomy" id="1961234"/>
    <lineage>
        <taxon>Eukaryota</taxon>
        <taxon>Viridiplantae</taxon>
        <taxon>Streptophyta</taxon>
        <taxon>Embryophyta</taxon>
        <taxon>Tracheophyta</taxon>
        <taxon>Spermatophyta</taxon>
        <taxon>Magnoliopsida</taxon>
        <taxon>eudicotyledons</taxon>
        <taxon>Gunneridae</taxon>
        <taxon>Pentapetalae</taxon>
        <taxon>asterids</taxon>
        <taxon>lamiids</taxon>
        <taxon>Lamiales</taxon>
        <taxon>Orobanchaceae</taxon>
        <taxon>Pedicularideae</taxon>
        <taxon>Castillejinae</taxon>
        <taxon>Castilleja</taxon>
    </lineage>
</organism>
<reference evidence="3" key="1">
    <citation type="journal article" date="2024" name="IScience">
        <title>Strigolactones Initiate the Formation of Haustorium-like Structures in Castilleja.</title>
        <authorList>
            <person name="Buerger M."/>
            <person name="Peterson D."/>
            <person name="Chory J."/>
        </authorList>
    </citation>
    <scope>NUCLEOTIDE SEQUENCE [LARGE SCALE GENOMIC DNA]</scope>
</reference>
<sequence>MNRVQPSYSLTSTMWLHFGELEAGESTDGVKVRVVRCYRQPSPHKSDPDGTLEMVLHDEHIESVNEEVNKLDKGNEKVDFQKTLEDDNENAVAVVNVEDVHEKKSSGSDVKYTSNNKKMKVKQ</sequence>
<feature type="compositionally biased region" description="Polar residues" evidence="1">
    <location>
        <begin position="107"/>
        <end position="116"/>
    </location>
</feature>
<protein>
    <submittedName>
        <fullName evidence="2">Uncharacterized protein</fullName>
    </submittedName>
</protein>
<evidence type="ECO:0000313" key="3">
    <source>
        <dbReference type="Proteomes" id="UP001632038"/>
    </source>
</evidence>